<comment type="caution">
    <text evidence="1">The sequence shown here is derived from an EMBL/GenBank/DDBJ whole genome shotgun (WGS) entry which is preliminary data.</text>
</comment>
<sequence>MKNTAGRTVVKIGRRSYSVPADAAVVLRHEFNHWSSPIALAAEDPVEGMPGTLIAPEKSSPTAEGSRFPALVAEIMARFPGIPAGEAARVVVGNPLAASRLDSSSIASITSSAGCHEARIGNPMHVYGPMSEQDAPEGWPLVDLGESDE</sequence>
<proteinExistence type="predicted"/>
<dbReference type="EMBL" id="QSRJ01000009">
    <property type="protein sequence ID" value="RGL09566.1"/>
    <property type="molecule type" value="Genomic_DNA"/>
</dbReference>
<accession>A0A3E4QQU5</accession>
<dbReference type="RefSeq" id="WP_117679967.1">
    <property type="nucleotide sequence ID" value="NZ_QSRJ01000009.1"/>
</dbReference>
<dbReference type="Proteomes" id="UP000260943">
    <property type="component" value="Unassembled WGS sequence"/>
</dbReference>
<gene>
    <name evidence="1" type="ORF">DXC81_08210</name>
</gene>
<evidence type="ECO:0000313" key="1">
    <source>
        <dbReference type="EMBL" id="RGL09566.1"/>
    </source>
</evidence>
<reference evidence="1 2" key="1">
    <citation type="submission" date="2018-08" db="EMBL/GenBank/DDBJ databases">
        <title>A genome reference for cultivated species of the human gut microbiota.</title>
        <authorList>
            <person name="Zou Y."/>
            <person name="Xue W."/>
            <person name="Luo G."/>
        </authorList>
    </citation>
    <scope>NUCLEOTIDE SEQUENCE [LARGE SCALE GENOMIC DNA]</scope>
    <source>
        <strain evidence="1 2">TF08-14</strain>
    </source>
</reference>
<evidence type="ECO:0000313" key="2">
    <source>
        <dbReference type="Proteomes" id="UP000260943"/>
    </source>
</evidence>
<protein>
    <submittedName>
        <fullName evidence="1">Uncharacterized protein</fullName>
    </submittedName>
</protein>
<name>A0A3E4QQU5_9ACTN</name>
<organism evidence="1 2">
    <name type="scientific">Collinsella tanakaei</name>
    <dbReference type="NCBI Taxonomy" id="626935"/>
    <lineage>
        <taxon>Bacteria</taxon>
        <taxon>Bacillati</taxon>
        <taxon>Actinomycetota</taxon>
        <taxon>Coriobacteriia</taxon>
        <taxon>Coriobacteriales</taxon>
        <taxon>Coriobacteriaceae</taxon>
        <taxon>Collinsella</taxon>
    </lineage>
</organism>
<dbReference type="AlphaFoldDB" id="A0A3E4QQU5"/>